<protein>
    <submittedName>
        <fullName evidence="7">Sigma-70 family RNA polymerase sigma factor</fullName>
    </submittedName>
</protein>
<dbReference type="Pfam" id="PF04542">
    <property type="entry name" value="Sigma70_r2"/>
    <property type="match status" value="1"/>
</dbReference>
<dbReference type="InterPro" id="IPR036388">
    <property type="entry name" value="WH-like_DNA-bd_sf"/>
</dbReference>
<dbReference type="PANTHER" id="PTHR43133:SF25">
    <property type="entry name" value="RNA POLYMERASE SIGMA FACTOR RFAY-RELATED"/>
    <property type="match status" value="1"/>
</dbReference>
<accession>A0A502FB78</accession>
<evidence type="ECO:0000256" key="1">
    <source>
        <dbReference type="ARBA" id="ARBA00010641"/>
    </source>
</evidence>
<evidence type="ECO:0000313" key="7">
    <source>
        <dbReference type="EMBL" id="TPG46553.1"/>
    </source>
</evidence>
<dbReference type="GO" id="GO:0003677">
    <property type="term" value="F:DNA binding"/>
    <property type="evidence" value="ECO:0007669"/>
    <property type="project" value="InterPro"/>
</dbReference>
<comment type="similarity">
    <text evidence="1">Belongs to the sigma-70 factor family. ECF subfamily.</text>
</comment>
<feature type="domain" description="RNA polymerase sigma-70 region 2" evidence="5">
    <location>
        <begin position="18"/>
        <end position="84"/>
    </location>
</feature>
<evidence type="ECO:0000313" key="8">
    <source>
        <dbReference type="Proteomes" id="UP000319931"/>
    </source>
</evidence>
<dbReference type="Gene3D" id="1.10.1740.10">
    <property type="match status" value="1"/>
</dbReference>
<dbReference type="InterPro" id="IPR007627">
    <property type="entry name" value="RNA_pol_sigma70_r2"/>
</dbReference>
<dbReference type="RefSeq" id="WP_140852672.1">
    <property type="nucleotide sequence ID" value="NZ_RCZC01000013.1"/>
</dbReference>
<dbReference type="SUPFAM" id="SSF88659">
    <property type="entry name" value="Sigma3 and sigma4 domains of RNA polymerase sigma factors"/>
    <property type="match status" value="1"/>
</dbReference>
<dbReference type="EMBL" id="RCZC01000013">
    <property type="protein sequence ID" value="TPG46553.1"/>
    <property type="molecule type" value="Genomic_DNA"/>
</dbReference>
<keyword evidence="8" id="KW-1185">Reference proteome</keyword>
<dbReference type="Proteomes" id="UP000319931">
    <property type="component" value="Unassembled WGS sequence"/>
</dbReference>
<dbReference type="Gene3D" id="1.10.10.10">
    <property type="entry name" value="Winged helix-like DNA-binding domain superfamily/Winged helix DNA-binding domain"/>
    <property type="match status" value="1"/>
</dbReference>
<feature type="domain" description="RNA polymerase sigma factor 70 region 4 type 2" evidence="6">
    <location>
        <begin position="116"/>
        <end position="162"/>
    </location>
</feature>
<dbReference type="InterPro" id="IPR013324">
    <property type="entry name" value="RNA_pol_sigma_r3/r4-like"/>
</dbReference>
<dbReference type="CDD" id="cd06171">
    <property type="entry name" value="Sigma70_r4"/>
    <property type="match status" value="1"/>
</dbReference>
<dbReference type="Pfam" id="PF08281">
    <property type="entry name" value="Sigma70_r4_2"/>
    <property type="match status" value="1"/>
</dbReference>
<name>A0A502FB78_9SPHN</name>
<dbReference type="InterPro" id="IPR013249">
    <property type="entry name" value="RNA_pol_sigma70_r4_t2"/>
</dbReference>
<dbReference type="GO" id="GO:0016987">
    <property type="term" value="F:sigma factor activity"/>
    <property type="evidence" value="ECO:0007669"/>
    <property type="project" value="UniProtKB-KW"/>
</dbReference>
<sequence length="197" mass="22278">MYHARFNVTATDTLFAELLDRHRTPLRAHARRLTGNSIDAVDLVQDTMLRCWSARNSFEPGSNFGAWSRVVMRNSFLSTHRRDRFHASLPEEAFDRMPGVEGGQDQAVELRDIGWALGKLSSDQRDAVVLAGNGVSIEDAARELAIPEGTFKSRVARGRVRLRQLIEDPAAKSLSPMVRKDKPWERRNWEGVLIGRL</sequence>
<evidence type="ECO:0000256" key="2">
    <source>
        <dbReference type="ARBA" id="ARBA00023015"/>
    </source>
</evidence>
<dbReference type="NCBIfam" id="TIGR02937">
    <property type="entry name" value="sigma70-ECF"/>
    <property type="match status" value="1"/>
</dbReference>
<dbReference type="InterPro" id="IPR039425">
    <property type="entry name" value="RNA_pol_sigma-70-like"/>
</dbReference>
<dbReference type="AlphaFoldDB" id="A0A502FB78"/>
<keyword evidence="3" id="KW-0731">Sigma factor</keyword>
<evidence type="ECO:0000259" key="5">
    <source>
        <dbReference type="Pfam" id="PF04542"/>
    </source>
</evidence>
<dbReference type="OrthoDB" id="9803470at2"/>
<proteinExistence type="inferred from homology"/>
<dbReference type="SUPFAM" id="SSF88946">
    <property type="entry name" value="Sigma2 domain of RNA polymerase sigma factors"/>
    <property type="match status" value="1"/>
</dbReference>
<dbReference type="InterPro" id="IPR014284">
    <property type="entry name" value="RNA_pol_sigma-70_dom"/>
</dbReference>
<evidence type="ECO:0000256" key="4">
    <source>
        <dbReference type="ARBA" id="ARBA00023163"/>
    </source>
</evidence>
<organism evidence="7 8">
    <name type="scientific">Sphingomonas glacialis</name>
    <dbReference type="NCBI Taxonomy" id="658225"/>
    <lineage>
        <taxon>Bacteria</taxon>
        <taxon>Pseudomonadati</taxon>
        <taxon>Pseudomonadota</taxon>
        <taxon>Alphaproteobacteria</taxon>
        <taxon>Sphingomonadales</taxon>
        <taxon>Sphingomonadaceae</taxon>
        <taxon>Sphingomonas</taxon>
    </lineage>
</organism>
<dbReference type="InterPro" id="IPR013325">
    <property type="entry name" value="RNA_pol_sigma_r2"/>
</dbReference>
<keyword evidence="2" id="KW-0805">Transcription regulation</keyword>
<dbReference type="GO" id="GO:0006352">
    <property type="term" value="P:DNA-templated transcription initiation"/>
    <property type="evidence" value="ECO:0007669"/>
    <property type="project" value="InterPro"/>
</dbReference>
<dbReference type="PANTHER" id="PTHR43133">
    <property type="entry name" value="RNA POLYMERASE ECF-TYPE SIGMA FACTO"/>
    <property type="match status" value="1"/>
</dbReference>
<reference evidence="7 8" key="1">
    <citation type="journal article" date="2019" name="Environ. Microbiol.">
        <title>Species interactions and distinct microbial communities in high Arctic permafrost affected cryosols are associated with the CH4 and CO2 gas fluxes.</title>
        <authorList>
            <person name="Altshuler I."/>
            <person name="Hamel J."/>
            <person name="Turney S."/>
            <person name="Magnuson E."/>
            <person name="Levesque R."/>
            <person name="Greer C."/>
            <person name="Whyte L.G."/>
        </authorList>
    </citation>
    <scope>NUCLEOTIDE SEQUENCE [LARGE SCALE GENOMIC DNA]</scope>
    <source>
        <strain evidence="7 8">E6.1</strain>
    </source>
</reference>
<keyword evidence="4" id="KW-0804">Transcription</keyword>
<evidence type="ECO:0000259" key="6">
    <source>
        <dbReference type="Pfam" id="PF08281"/>
    </source>
</evidence>
<comment type="caution">
    <text evidence="7">The sequence shown here is derived from an EMBL/GenBank/DDBJ whole genome shotgun (WGS) entry which is preliminary data.</text>
</comment>
<evidence type="ECO:0000256" key="3">
    <source>
        <dbReference type="ARBA" id="ARBA00023082"/>
    </source>
</evidence>
<gene>
    <name evidence="7" type="ORF">EAH76_23345</name>
</gene>